<evidence type="ECO:0000313" key="2">
    <source>
        <dbReference type="Proteomes" id="UP001158067"/>
    </source>
</evidence>
<keyword evidence="2" id="KW-1185">Reference proteome</keyword>
<protein>
    <recommendedName>
        <fullName evidence="3">DUF4412 domain-containing protein</fullName>
    </recommendedName>
</protein>
<reference evidence="1 2" key="1">
    <citation type="submission" date="2017-05" db="EMBL/GenBank/DDBJ databases">
        <authorList>
            <person name="Varghese N."/>
            <person name="Submissions S."/>
        </authorList>
    </citation>
    <scope>NUCLEOTIDE SEQUENCE [LARGE SCALE GENOMIC DNA]</scope>
    <source>
        <strain evidence="1 2">DSM 25457</strain>
    </source>
</reference>
<sequence>MIPTTYRSMKLTVGRLQVLMLVLLGIVVCTDVSAQTVRPASFTVPSKHQSFVVVTEVFQGGESAPVETHRIAFQDGIFYDFPSGDQRAWTMFDLPNSQVVLLNRHTQKQATASTESLIRVSAQAEASITDPQHRERLGMDATINPTSATGYEMTYKGTRYQVTASAPMDPEYAIQYGRFVDWACRLNISRPSGVPPFARMRLNAVMTQRQLLPDRIDVEMQRWVGEDSTPVTIRLNSRTVLVPEISDKIQKQIGEARKMRVTYQAIPWDQFER</sequence>
<dbReference type="EMBL" id="FXUG01000001">
    <property type="protein sequence ID" value="SMP39649.1"/>
    <property type="molecule type" value="Genomic_DNA"/>
</dbReference>
<name>A0ABY1PP70_9BACT</name>
<dbReference type="RefSeq" id="WP_283430579.1">
    <property type="nucleotide sequence ID" value="NZ_CAWLDM010000001.1"/>
</dbReference>
<gene>
    <name evidence="1" type="ORF">SAMN06265222_101336</name>
</gene>
<evidence type="ECO:0008006" key="3">
    <source>
        <dbReference type="Google" id="ProtNLM"/>
    </source>
</evidence>
<evidence type="ECO:0000313" key="1">
    <source>
        <dbReference type="EMBL" id="SMP39649.1"/>
    </source>
</evidence>
<accession>A0ABY1PP70</accession>
<comment type="caution">
    <text evidence="1">The sequence shown here is derived from an EMBL/GenBank/DDBJ whole genome shotgun (WGS) entry which is preliminary data.</text>
</comment>
<dbReference type="Proteomes" id="UP001158067">
    <property type="component" value="Unassembled WGS sequence"/>
</dbReference>
<organism evidence="1 2">
    <name type="scientific">Neorhodopirellula lusitana</name>
    <dbReference type="NCBI Taxonomy" id="445327"/>
    <lineage>
        <taxon>Bacteria</taxon>
        <taxon>Pseudomonadati</taxon>
        <taxon>Planctomycetota</taxon>
        <taxon>Planctomycetia</taxon>
        <taxon>Pirellulales</taxon>
        <taxon>Pirellulaceae</taxon>
        <taxon>Neorhodopirellula</taxon>
    </lineage>
</organism>
<proteinExistence type="predicted"/>